<dbReference type="AlphaFoldDB" id="A0A6N8L3P9"/>
<dbReference type="RefSeq" id="WP_160369521.1">
    <property type="nucleotide sequence ID" value="NZ_WSQA01000008.1"/>
</dbReference>
<evidence type="ECO:0000313" key="3">
    <source>
        <dbReference type="Proteomes" id="UP000435036"/>
    </source>
</evidence>
<evidence type="ECO:0000259" key="1">
    <source>
        <dbReference type="Pfam" id="PF20815"/>
    </source>
</evidence>
<protein>
    <recommendedName>
        <fullName evidence="1">GIY-YIG catalytic domain-containing protein</fullName>
    </recommendedName>
</protein>
<keyword evidence="3" id="KW-1185">Reference proteome</keyword>
<dbReference type="EMBL" id="WSQA01000008">
    <property type="protein sequence ID" value="MVZ62798.1"/>
    <property type="molecule type" value="Genomic_DNA"/>
</dbReference>
<dbReference type="Proteomes" id="UP000435036">
    <property type="component" value="Unassembled WGS sequence"/>
</dbReference>
<proteinExistence type="predicted"/>
<name>A0A6N8L3P9_9SPHI</name>
<dbReference type="Pfam" id="PF20815">
    <property type="entry name" value="GIY_YIG_2"/>
    <property type="match status" value="1"/>
</dbReference>
<evidence type="ECO:0000313" key="2">
    <source>
        <dbReference type="EMBL" id="MVZ62798.1"/>
    </source>
</evidence>
<reference evidence="2 3" key="1">
    <citation type="submission" date="2019-12" db="EMBL/GenBank/DDBJ databases">
        <authorList>
            <person name="Dong K."/>
        </authorList>
    </citation>
    <scope>NUCLEOTIDE SEQUENCE [LARGE SCALE GENOMIC DNA]</scope>
    <source>
        <strain evidence="2 3">JCM 31225</strain>
    </source>
</reference>
<dbReference type="OrthoDB" id="9777169at2"/>
<organism evidence="2 3">
    <name type="scientific">Sphingobacterium humi</name>
    <dbReference type="NCBI Taxonomy" id="1796905"/>
    <lineage>
        <taxon>Bacteria</taxon>
        <taxon>Pseudomonadati</taxon>
        <taxon>Bacteroidota</taxon>
        <taxon>Sphingobacteriia</taxon>
        <taxon>Sphingobacteriales</taxon>
        <taxon>Sphingobacteriaceae</taxon>
        <taxon>Sphingobacterium</taxon>
    </lineage>
</organism>
<accession>A0A6N8L3P9</accession>
<gene>
    <name evidence="2" type="ORF">GQF63_12255</name>
</gene>
<comment type="caution">
    <text evidence="2">The sequence shown here is derived from an EMBL/GenBank/DDBJ whole genome shotgun (WGS) entry which is preliminary data.</text>
</comment>
<feature type="domain" description="GIY-YIG catalytic" evidence="1">
    <location>
        <begin position="44"/>
        <end position="177"/>
    </location>
</feature>
<dbReference type="InterPro" id="IPR049311">
    <property type="entry name" value="GIY_YIG_cat"/>
</dbReference>
<sequence>MTDDIIKSIIETITPIRELKDLPDEKGIYAIFIDKTGDLGVFGRTEQLIYVGIAKKSLRSRDIETHFKTGQTGFSSLRRSLGAILKTKLKLSAQKRDISPKRLRADKYKFDEQGEAELTIWMFENLKIGYWSSPNPLTSTQLKEEEEKVIIKLKPTLDLDKRTKHLNPLAIELDSLREICRHEVKKNSPI</sequence>